<dbReference type="PROSITE" id="PS50297">
    <property type="entry name" value="ANK_REP_REGION"/>
    <property type="match status" value="1"/>
</dbReference>
<dbReference type="SMART" id="SM00248">
    <property type="entry name" value="ANK"/>
    <property type="match status" value="1"/>
</dbReference>
<dbReference type="SUPFAM" id="SSF48403">
    <property type="entry name" value="Ankyrin repeat"/>
    <property type="match status" value="1"/>
</dbReference>
<dbReference type="InterPro" id="IPR002110">
    <property type="entry name" value="Ankyrin_rpt"/>
</dbReference>
<dbReference type="AlphaFoldDB" id="A0AAN8QQ04"/>
<name>A0AAN8QQ04_9TELE</name>
<sequence>MAGAVSSRVSMLNTTTSPIPTEQMPINSVSPPSMLPLWTSMHIYITTCWRVISLSPGFTPLILAASTGHIGVVEILLDKGSKTVAAAWGQQ</sequence>
<dbReference type="Pfam" id="PF00023">
    <property type="entry name" value="Ank"/>
    <property type="match status" value="1"/>
</dbReference>
<dbReference type="Proteomes" id="UP001356427">
    <property type="component" value="Unassembled WGS sequence"/>
</dbReference>
<dbReference type="Gene3D" id="1.25.40.20">
    <property type="entry name" value="Ankyrin repeat-containing domain"/>
    <property type="match status" value="1"/>
</dbReference>
<proteinExistence type="predicted"/>
<accession>A0AAN8QQ04</accession>
<evidence type="ECO:0000256" key="2">
    <source>
        <dbReference type="SAM" id="MobiDB-lite"/>
    </source>
</evidence>
<dbReference type="PROSITE" id="PS50088">
    <property type="entry name" value="ANK_REPEAT"/>
    <property type="match status" value="1"/>
</dbReference>
<organism evidence="3 4">
    <name type="scientific">Coregonus suidteri</name>
    <dbReference type="NCBI Taxonomy" id="861788"/>
    <lineage>
        <taxon>Eukaryota</taxon>
        <taxon>Metazoa</taxon>
        <taxon>Chordata</taxon>
        <taxon>Craniata</taxon>
        <taxon>Vertebrata</taxon>
        <taxon>Euteleostomi</taxon>
        <taxon>Actinopterygii</taxon>
        <taxon>Neopterygii</taxon>
        <taxon>Teleostei</taxon>
        <taxon>Protacanthopterygii</taxon>
        <taxon>Salmoniformes</taxon>
        <taxon>Salmonidae</taxon>
        <taxon>Coregoninae</taxon>
        <taxon>Coregonus</taxon>
    </lineage>
</organism>
<comment type="caution">
    <text evidence="3">The sequence shown here is derived from an EMBL/GenBank/DDBJ whole genome shotgun (WGS) entry which is preliminary data.</text>
</comment>
<feature type="compositionally biased region" description="Polar residues" evidence="2">
    <location>
        <begin position="7"/>
        <end position="25"/>
    </location>
</feature>
<keyword evidence="4" id="KW-1185">Reference proteome</keyword>
<dbReference type="EMBL" id="JAGTTL010000031">
    <property type="protein sequence ID" value="KAK6297502.1"/>
    <property type="molecule type" value="Genomic_DNA"/>
</dbReference>
<protein>
    <submittedName>
        <fullName evidence="3">Uncharacterized protein</fullName>
    </submittedName>
</protein>
<feature type="region of interest" description="Disordered" evidence="2">
    <location>
        <begin position="1"/>
        <end position="25"/>
    </location>
</feature>
<feature type="repeat" description="ANK" evidence="1">
    <location>
        <begin position="56"/>
        <end position="81"/>
    </location>
</feature>
<reference evidence="3 4" key="1">
    <citation type="submission" date="2021-04" db="EMBL/GenBank/DDBJ databases">
        <authorList>
            <person name="De Guttry C."/>
            <person name="Zahm M."/>
            <person name="Klopp C."/>
            <person name="Cabau C."/>
            <person name="Louis A."/>
            <person name="Berthelot C."/>
            <person name="Parey E."/>
            <person name="Roest Crollius H."/>
            <person name="Montfort J."/>
            <person name="Robinson-Rechavi M."/>
            <person name="Bucao C."/>
            <person name="Bouchez O."/>
            <person name="Gislard M."/>
            <person name="Lluch J."/>
            <person name="Milhes M."/>
            <person name="Lampietro C."/>
            <person name="Lopez Roques C."/>
            <person name="Donnadieu C."/>
            <person name="Braasch I."/>
            <person name="Desvignes T."/>
            <person name="Postlethwait J."/>
            <person name="Bobe J."/>
            <person name="Wedekind C."/>
            <person name="Guiguen Y."/>
        </authorList>
    </citation>
    <scope>NUCLEOTIDE SEQUENCE [LARGE SCALE GENOMIC DNA]</scope>
    <source>
        <strain evidence="3">Cs_M1</strain>
        <tissue evidence="3">Blood</tissue>
    </source>
</reference>
<evidence type="ECO:0000313" key="3">
    <source>
        <dbReference type="EMBL" id="KAK6297502.1"/>
    </source>
</evidence>
<gene>
    <name evidence="3" type="ORF">J4Q44_G00320850</name>
</gene>
<dbReference type="InterPro" id="IPR036770">
    <property type="entry name" value="Ankyrin_rpt-contain_sf"/>
</dbReference>
<keyword evidence="1" id="KW-0040">ANK repeat</keyword>
<evidence type="ECO:0000256" key="1">
    <source>
        <dbReference type="PROSITE-ProRule" id="PRU00023"/>
    </source>
</evidence>
<evidence type="ECO:0000313" key="4">
    <source>
        <dbReference type="Proteomes" id="UP001356427"/>
    </source>
</evidence>